<dbReference type="Proteomes" id="UP001190926">
    <property type="component" value="Unassembled WGS sequence"/>
</dbReference>
<dbReference type="Pfam" id="PF05904">
    <property type="entry name" value="DUF863"/>
    <property type="match status" value="1"/>
</dbReference>
<protein>
    <submittedName>
        <fullName evidence="2">Uncharacterized protein</fullName>
    </submittedName>
</protein>
<dbReference type="PANTHER" id="PTHR33167">
    <property type="entry name" value="TRANSCRIPTION FACTOR, PUTATIVE (DUF863)-RELATED"/>
    <property type="match status" value="1"/>
</dbReference>
<evidence type="ECO:0000256" key="1">
    <source>
        <dbReference type="SAM" id="MobiDB-lite"/>
    </source>
</evidence>
<feature type="compositionally biased region" description="Basic residues" evidence="1">
    <location>
        <begin position="774"/>
        <end position="787"/>
    </location>
</feature>
<accession>A0AAD4JAY8</accession>
<reference evidence="2 3" key="1">
    <citation type="journal article" date="2021" name="Nat. Commun.">
        <title>Incipient diploidization of the medicinal plant Perilla within 10,000 years.</title>
        <authorList>
            <person name="Zhang Y."/>
            <person name="Shen Q."/>
            <person name="Leng L."/>
            <person name="Zhang D."/>
            <person name="Chen S."/>
            <person name="Shi Y."/>
            <person name="Ning Z."/>
            <person name="Chen S."/>
        </authorList>
    </citation>
    <scope>NUCLEOTIDE SEQUENCE [LARGE SCALE GENOMIC DNA]</scope>
    <source>
        <strain evidence="3">cv. PC099</strain>
    </source>
</reference>
<sequence length="891" mass="100705">MIDSKGRDEREKKILSLRGMGTKIQANLYLREYHPVIDLDASTSNAMRSSYKENGILENGKNPDLLSSHDLEKVRQKILEHESIFRNQIRELHRLYGRQRELMNEIKRRGINREDVMEEKFQLSYLFTPFPIENAKKSLNSCHSSSQHLVSSCEPRILNNSIVPSGNYNLGFPAEPYFSNTKKQMQERFSKFPIVESTSEKRNHQTACDRDNKFSLSAVQTSQHGGDTLTFDLYSRKNYPGEISSANPTDLSRAQISATSCSNLNLVTKDFFHDSLDRMNKEDPLSTLGLRNERSGKEHLSSGDYAVKRRIDKHSSGKSMAFPQSLLGEPRKDFSNFPLDIGTSLSRKKKKIFGVEISEGNDDAYDSASNMLSSLDRTEEKHRVPSLEATSLTADSFMQNLKLHGANWNDCKSERSKADLKGDQISSQKRLSCHSGSMNVKWLDLEGDPKNYFKNVDYTNVAAEVSKKDPEHSKKLPDCQSNQENHKGSLPWFLRNSQVSADSNNGTKSSYFMNLDSLQNCSQRFFGGTLQTSKQRREIEGEINEDDDVLQSFKDSGENPSKVNRFSIGDDCDGKVESDENAPRNHVATKELVLDNYVSDLRHCIDLNLSLDEADAPSAPSLPSAIVKIATTEIDLEAPAVIDSEMDASPDQELNSRKSDMLPCYQECDKIAAEAMIAISLSGEKELVDDNSLKWFAEVISSQRGDNAGVAVDVSMNESRAYEEEEEEEVIPDGMDHFEFMTLQLEDSKEEHHHYEAFVLKAPSDDEGGAALTRRTRRGHQSRRGRQRRDFQRDILPGLVTLSRLQVTEDFQAFEELLKAGGWQSHRSSTRNGRGRKRWGGAEEMKTPCSTQAQQPVCHIEERSLAGWGKKTRRLPRQRCPNAFLAFPVKC</sequence>
<evidence type="ECO:0000313" key="3">
    <source>
        <dbReference type="Proteomes" id="UP001190926"/>
    </source>
</evidence>
<name>A0AAD4JAY8_PERFH</name>
<proteinExistence type="predicted"/>
<feature type="region of interest" description="Disordered" evidence="1">
    <location>
        <begin position="825"/>
        <end position="850"/>
    </location>
</feature>
<dbReference type="AlphaFoldDB" id="A0AAD4JAY8"/>
<dbReference type="PANTHER" id="PTHR33167:SF63">
    <property type="entry name" value="MYB-CC TYPE TRANSCRIPTION FACTOR LHEQLE-CONTAINING DOMAIN-CONTAINING PROTEIN"/>
    <property type="match status" value="1"/>
</dbReference>
<dbReference type="InterPro" id="IPR008581">
    <property type="entry name" value="DUF863_pln"/>
</dbReference>
<keyword evidence="3" id="KW-1185">Reference proteome</keyword>
<gene>
    <name evidence="2" type="ORF">C2S53_007543</name>
</gene>
<evidence type="ECO:0000313" key="2">
    <source>
        <dbReference type="EMBL" id="KAH6830377.1"/>
    </source>
</evidence>
<comment type="caution">
    <text evidence="2">The sequence shown here is derived from an EMBL/GenBank/DDBJ whole genome shotgun (WGS) entry which is preliminary data.</text>
</comment>
<dbReference type="EMBL" id="SDAM02000099">
    <property type="protein sequence ID" value="KAH6830377.1"/>
    <property type="molecule type" value="Genomic_DNA"/>
</dbReference>
<feature type="region of interest" description="Disordered" evidence="1">
    <location>
        <begin position="766"/>
        <end position="790"/>
    </location>
</feature>
<organism evidence="2 3">
    <name type="scientific">Perilla frutescens var. hirtella</name>
    <name type="common">Perilla citriodora</name>
    <name type="synonym">Perilla setoyensis</name>
    <dbReference type="NCBI Taxonomy" id="608512"/>
    <lineage>
        <taxon>Eukaryota</taxon>
        <taxon>Viridiplantae</taxon>
        <taxon>Streptophyta</taxon>
        <taxon>Embryophyta</taxon>
        <taxon>Tracheophyta</taxon>
        <taxon>Spermatophyta</taxon>
        <taxon>Magnoliopsida</taxon>
        <taxon>eudicotyledons</taxon>
        <taxon>Gunneridae</taxon>
        <taxon>Pentapetalae</taxon>
        <taxon>asterids</taxon>
        <taxon>lamiids</taxon>
        <taxon>Lamiales</taxon>
        <taxon>Lamiaceae</taxon>
        <taxon>Nepetoideae</taxon>
        <taxon>Elsholtzieae</taxon>
        <taxon>Perilla</taxon>
    </lineage>
</organism>